<gene>
    <name evidence="2" type="ORF">PV06_11152</name>
</gene>
<proteinExistence type="predicted"/>
<dbReference type="RefSeq" id="XP_016256856.1">
    <property type="nucleotide sequence ID" value="XM_016412780.1"/>
</dbReference>
<dbReference type="OrthoDB" id="10617776at2759"/>
<keyword evidence="3" id="KW-1185">Reference proteome</keyword>
<dbReference type="HOGENOM" id="CLU_1337524_0_0_1"/>
<evidence type="ECO:0000313" key="2">
    <source>
        <dbReference type="EMBL" id="KIW36640.1"/>
    </source>
</evidence>
<dbReference type="EMBL" id="KN847351">
    <property type="protein sequence ID" value="KIW36640.1"/>
    <property type="molecule type" value="Genomic_DNA"/>
</dbReference>
<feature type="compositionally biased region" description="Polar residues" evidence="1">
    <location>
        <begin position="1"/>
        <end position="18"/>
    </location>
</feature>
<dbReference type="Proteomes" id="UP000053342">
    <property type="component" value="Unassembled WGS sequence"/>
</dbReference>
<dbReference type="AlphaFoldDB" id="A0A0D2D307"/>
<protein>
    <submittedName>
        <fullName evidence="2">Uncharacterized protein</fullName>
    </submittedName>
</protein>
<name>A0A0D2D307_9EURO</name>
<dbReference type="VEuPathDB" id="FungiDB:PV06_11152"/>
<accession>A0A0D2D307</accession>
<feature type="region of interest" description="Disordered" evidence="1">
    <location>
        <begin position="1"/>
        <end position="36"/>
    </location>
</feature>
<reference evidence="2 3" key="1">
    <citation type="submission" date="2015-01" db="EMBL/GenBank/DDBJ databases">
        <title>The Genome Sequence of Exophiala oligosperma CBS72588.</title>
        <authorList>
            <consortium name="The Broad Institute Genomics Platform"/>
            <person name="Cuomo C."/>
            <person name="de Hoog S."/>
            <person name="Gorbushina A."/>
            <person name="Stielow B."/>
            <person name="Teixiera M."/>
            <person name="Abouelleil A."/>
            <person name="Chapman S.B."/>
            <person name="Priest M."/>
            <person name="Young S.K."/>
            <person name="Wortman J."/>
            <person name="Nusbaum C."/>
            <person name="Birren B."/>
        </authorList>
    </citation>
    <scope>NUCLEOTIDE SEQUENCE [LARGE SCALE GENOMIC DNA]</scope>
    <source>
        <strain evidence="2 3">CBS 72588</strain>
    </source>
</reference>
<sequence length="205" mass="23026">MEAQALQQRHSAASSTIETETRRAYDSVSSHRTPRPTLESWHSECLLAHRVLHGRLHYLVKVRPVWQSASSVPYEAEAEYWNKYPLEQRNINTKGNFTENPRDQKDEAFLQKKPNLSPSLAEVDSPREPPSPMESAHDNCGNSFEDVYTPEDDMLFGSDNDGDSTQGEAEEIENPDGGINNSKDPDAFCSTEVFELGSSKAQRAL</sequence>
<feature type="region of interest" description="Disordered" evidence="1">
    <location>
        <begin position="109"/>
        <end position="187"/>
    </location>
</feature>
<evidence type="ECO:0000256" key="1">
    <source>
        <dbReference type="SAM" id="MobiDB-lite"/>
    </source>
</evidence>
<dbReference type="GeneID" id="27363226"/>
<organism evidence="2 3">
    <name type="scientific">Exophiala oligosperma</name>
    <dbReference type="NCBI Taxonomy" id="215243"/>
    <lineage>
        <taxon>Eukaryota</taxon>
        <taxon>Fungi</taxon>
        <taxon>Dikarya</taxon>
        <taxon>Ascomycota</taxon>
        <taxon>Pezizomycotina</taxon>
        <taxon>Eurotiomycetes</taxon>
        <taxon>Chaetothyriomycetidae</taxon>
        <taxon>Chaetothyriales</taxon>
        <taxon>Herpotrichiellaceae</taxon>
        <taxon>Exophiala</taxon>
    </lineage>
</organism>
<evidence type="ECO:0000313" key="3">
    <source>
        <dbReference type="Proteomes" id="UP000053342"/>
    </source>
</evidence>